<keyword evidence="14" id="KW-1185">Reference proteome</keyword>
<evidence type="ECO:0000313" key="13">
    <source>
        <dbReference type="EMBL" id="CEL64204.1"/>
    </source>
</evidence>
<evidence type="ECO:0000313" key="14">
    <source>
        <dbReference type="Proteomes" id="UP000007494"/>
    </source>
</evidence>
<accession>F0V7D2</accession>
<dbReference type="Proteomes" id="UP000007494">
    <property type="component" value="Chromosome Ia"/>
</dbReference>
<dbReference type="VEuPathDB" id="ToxoDB:NCLIV_001140"/>
<dbReference type="InterPro" id="IPR011009">
    <property type="entry name" value="Kinase-like_dom_sf"/>
</dbReference>
<dbReference type="GO" id="GO:0004674">
    <property type="term" value="F:protein serine/threonine kinase activity"/>
    <property type="evidence" value="ECO:0007669"/>
    <property type="project" value="UniProtKB-KW"/>
</dbReference>
<dbReference type="eggNOG" id="KOG0589">
    <property type="taxonomic scope" value="Eukaryota"/>
</dbReference>
<evidence type="ECO:0000256" key="6">
    <source>
        <dbReference type="ARBA" id="ARBA00022840"/>
    </source>
</evidence>
<dbReference type="CDD" id="cd08215">
    <property type="entry name" value="STKc_Nek"/>
    <property type="match status" value="1"/>
</dbReference>
<dbReference type="PANTHER" id="PTHR44899">
    <property type="entry name" value="CAMK FAMILY PROTEIN KINASE"/>
    <property type="match status" value="1"/>
</dbReference>
<evidence type="ECO:0000313" key="12">
    <source>
        <dbReference type="EMBL" id="CBZ49623.1"/>
    </source>
</evidence>
<evidence type="ECO:0000256" key="7">
    <source>
        <dbReference type="ARBA" id="ARBA00047899"/>
    </source>
</evidence>
<dbReference type="OrthoDB" id="248923at2759"/>
<keyword evidence="3" id="KW-0808">Transferase</keyword>
<keyword evidence="4 9" id="KW-0547">Nucleotide-binding</keyword>
<reference evidence="14" key="3">
    <citation type="journal article" date="2012" name="PLoS Pathog.">
        <title>Comparative genomics of the apicomplexan parasites Toxoplasma gondii and Neospora caninum: Coccidia differing in host range and transmission strategy.</title>
        <authorList>
            <person name="Reid A.J."/>
            <person name="Vermont S.J."/>
            <person name="Cotton J.A."/>
            <person name="Harris D."/>
            <person name="Hill-Cawthorne G.A."/>
            <person name="Konen-Waisman S."/>
            <person name="Latham S.M."/>
            <person name="Mourier T."/>
            <person name="Norton R."/>
            <person name="Quail M.A."/>
            <person name="Sanders M."/>
            <person name="Shanmugam D."/>
            <person name="Sohal A."/>
            <person name="Wasmuth J.D."/>
            <person name="Brunk B."/>
            <person name="Grigg M.E."/>
            <person name="Howard J.C."/>
            <person name="Parkinson J."/>
            <person name="Roos D.S."/>
            <person name="Trees A.J."/>
            <person name="Berriman M."/>
            <person name="Pain A."/>
            <person name="Wastling J.M."/>
        </authorList>
    </citation>
    <scope>NUCLEOTIDE SEQUENCE [LARGE SCALE GENOMIC DNA]</scope>
    <source>
        <strain evidence="14">Liverpool</strain>
    </source>
</reference>
<dbReference type="OMA" id="NICNAPA"/>
<comment type="catalytic activity">
    <reaction evidence="7">
        <text>L-threonyl-[protein] + ATP = O-phospho-L-threonyl-[protein] + ADP + H(+)</text>
        <dbReference type="Rhea" id="RHEA:46608"/>
        <dbReference type="Rhea" id="RHEA-COMP:11060"/>
        <dbReference type="Rhea" id="RHEA-COMP:11605"/>
        <dbReference type="ChEBI" id="CHEBI:15378"/>
        <dbReference type="ChEBI" id="CHEBI:30013"/>
        <dbReference type="ChEBI" id="CHEBI:30616"/>
        <dbReference type="ChEBI" id="CHEBI:61977"/>
        <dbReference type="ChEBI" id="CHEBI:456216"/>
        <dbReference type="EC" id="2.7.11.1"/>
    </reaction>
</comment>
<dbReference type="PROSITE" id="PS50011">
    <property type="entry name" value="PROTEIN_KINASE_DOM"/>
    <property type="match status" value="1"/>
</dbReference>
<dbReference type="Pfam" id="PF00069">
    <property type="entry name" value="Pkinase"/>
    <property type="match status" value="1"/>
</dbReference>
<keyword evidence="5 12" id="KW-0418">Kinase</keyword>
<evidence type="ECO:0000256" key="4">
    <source>
        <dbReference type="ARBA" id="ARBA00022741"/>
    </source>
</evidence>
<evidence type="ECO:0000256" key="10">
    <source>
        <dbReference type="RuleBase" id="RU000304"/>
    </source>
</evidence>
<dbReference type="InterPro" id="IPR008271">
    <property type="entry name" value="Ser/Thr_kinase_AS"/>
</dbReference>
<dbReference type="RefSeq" id="XP_003879658.1">
    <property type="nucleotide sequence ID" value="XM_003879609.1"/>
</dbReference>
<evidence type="ECO:0000256" key="9">
    <source>
        <dbReference type="PROSITE-ProRule" id="PRU10141"/>
    </source>
</evidence>
<dbReference type="GO" id="GO:0005524">
    <property type="term" value="F:ATP binding"/>
    <property type="evidence" value="ECO:0007669"/>
    <property type="project" value="UniProtKB-UniRule"/>
</dbReference>
<dbReference type="PANTHER" id="PTHR44899:SF3">
    <property type="entry name" value="SERINE_THREONINE-PROTEIN KINASE NEK1"/>
    <property type="match status" value="1"/>
</dbReference>
<sequence length="286" mass="31880">MAAQQKIGDYEIERVVGSGSFGKAVLVKDKSGHRLIMKLINTTRMSPAEVEEAKNEVQVLTKLVDSPFTVSYKGAFTSTYLRVPHLCIVMEYCAGGDLGKLIKDRKRQAKPFSDTTLRTWLLQLTLSLHFMHKHKILHRDLKPANVFLDQDNYIRVGDLGLSKILEFTLQQAKTQCGTPAFMAPELCQVHSIRGAAGTGKPYQTPADIWALGCIMVEAATFELPFRGITFPELNRNICHAPAPKLPTRYSLDLRTICEAMLAKDPKKRPTTEDILNSPAIRVNAPC</sequence>
<gene>
    <name evidence="13" type="ORF">BN1204_001140</name>
    <name evidence="12" type="ORF">NCLIV_001140</name>
</gene>
<dbReference type="PROSITE" id="PS00107">
    <property type="entry name" value="PROTEIN_KINASE_ATP"/>
    <property type="match status" value="1"/>
</dbReference>
<dbReference type="AlphaFoldDB" id="F0V7D2"/>
<dbReference type="InParanoid" id="F0V7D2"/>
<feature type="binding site" evidence="9">
    <location>
        <position position="38"/>
    </location>
    <ligand>
        <name>ATP</name>
        <dbReference type="ChEBI" id="CHEBI:30616"/>
    </ligand>
</feature>
<keyword evidence="2 10" id="KW-0723">Serine/threonine-protein kinase</keyword>
<dbReference type="GeneID" id="13445776"/>
<keyword evidence="6 9" id="KW-0067">ATP-binding</keyword>
<dbReference type="EC" id="2.7.11.1" evidence="1"/>
<evidence type="ECO:0000256" key="1">
    <source>
        <dbReference type="ARBA" id="ARBA00012513"/>
    </source>
</evidence>
<proteinExistence type="inferred from homology"/>
<dbReference type="SUPFAM" id="SSF56112">
    <property type="entry name" value="Protein kinase-like (PK-like)"/>
    <property type="match status" value="1"/>
</dbReference>
<evidence type="ECO:0000256" key="5">
    <source>
        <dbReference type="ARBA" id="ARBA00022777"/>
    </source>
</evidence>
<organism evidence="12 14">
    <name type="scientific">Neospora caninum (strain Liverpool)</name>
    <dbReference type="NCBI Taxonomy" id="572307"/>
    <lineage>
        <taxon>Eukaryota</taxon>
        <taxon>Sar</taxon>
        <taxon>Alveolata</taxon>
        <taxon>Apicomplexa</taxon>
        <taxon>Conoidasida</taxon>
        <taxon>Coccidia</taxon>
        <taxon>Eucoccidiorida</taxon>
        <taxon>Eimeriorina</taxon>
        <taxon>Sarcocystidae</taxon>
        <taxon>Neospora</taxon>
    </lineage>
</organism>
<dbReference type="InterPro" id="IPR000719">
    <property type="entry name" value="Prot_kinase_dom"/>
</dbReference>
<name>F0V7D2_NEOCL</name>
<reference evidence="12" key="1">
    <citation type="submission" date="2011-02" db="EMBL/GenBank/DDBJ databases">
        <authorList>
            <person name="Aslett M."/>
        </authorList>
    </citation>
    <scope>NUCLEOTIDE SEQUENCE</scope>
    <source>
        <strain evidence="12">Liverpool</strain>
    </source>
</reference>
<comment type="catalytic activity">
    <reaction evidence="8">
        <text>L-seryl-[protein] + ATP = O-phospho-L-seryl-[protein] + ADP + H(+)</text>
        <dbReference type="Rhea" id="RHEA:17989"/>
        <dbReference type="Rhea" id="RHEA-COMP:9863"/>
        <dbReference type="Rhea" id="RHEA-COMP:11604"/>
        <dbReference type="ChEBI" id="CHEBI:15378"/>
        <dbReference type="ChEBI" id="CHEBI:29999"/>
        <dbReference type="ChEBI" id="CHEBI:30616"/>
        <dbReference type="ChEBI" id="CHEBI:83421"/>
        <dbReference type="ChEBI" id="CHEBI:456216"/>
        <dbReference type="EC" id="2.7.11.1"/>
    </reaction>
</comment>
<reference evidence="13" key="4">
    <citation type="journal article" date="2015" name="PLoS ONE">
        <title>Comprehensive Evaluation of Toxoplasma gondii VEG and Neospora caninum LIV Genomes with Tachyzoite Stage Transcriptome and Proteome Defines Novel Transcript Features.</title>
        <authorList>
            <person name="Ramaprasad A."/>
            <person name="Mourier T."/>
            <person name="Naeem R."/>
            <person name="Malas T.B."/>
            <person name="Moussa E."/>
            <person name="Panigrahi A."/>
            <person name="Vermont S.J."/>
            <person name="Otto T.D."/>
            <person name="Wastling J."/>
            <person name="Pain A."/>
        </authorList>
    </citation>
    <scope>NUCLEOTIDE SEQUENCE</scope>
    <source>
        <strain evidence="13">Liverpool</strain>
    </source>
</reference>
<evidence type="ECO:0000256" key="2">
    <source>
        <dbReference type="ARBA" id="ARBA00022527"/>
    </source>
</evidence>
<comment type="similarity">
    <text evidence="10">Belongs to the protein kinase superfamily.</text>
</comment>
<evidence type="ECO:0000259" key="11">
    <source>
        <dbReference type="PROSITE" id="PS50011"/>
    </source>
</evidence>
<evidence type="ECO:0000256" key="3">
    <source>
        <dbReference type="ARBA" id="ARBA00022679"/>
    </source>
</evidence>
<dbReference type="InterPro" id="IPR051131">
    <property type="entry name" value="NEK_Ser/Thr_kinase_NIMA"/>
</dbReference>
<dbReference type="PROSITE" id="PS00108">
    <property type="entry name" value="PROTEIN_KINASE_ST"/>
    <property type="match status" value="1"/>
</dbReference>
<reference evidence="12" key="2">
    <citation type="submission" date="2011-03" db="EMBL/GenBank/DDBJ databases">
        <title>Comparative genomics and transcriptomics of Neospora caninum and Toxoplasma gondii.</title>
        <authorList>
            <person name="Reid A.J."/>
            <person name="Sohal A."/>
            <person name="Harris D."/>
            <person name="Quail M."/>
            <person name="Sanders M."/>
            <person name="Berriman M."/>
            <person name="Wastling J.M."/>
            <person name="Pain A."/>
        </authorList>
    </citation>
    <scope>NUCLEOTIDE SEQUENCE</scope>
    <source>
        <strain evidence="12">Liverpool</strain>
    </source>
</reference>
<dbReference type="SMART" id="SM00220">
    <property type="entry name" value="S_TKc"/>
    <property type="match status" value="1"/>
</dbReference>
<evidence type="ECO:0000256" key="8">
    <source>
        <dbReference type="ARBA" id="ARBA00048679"/>
    </source>
</evidence>
<dbReference type="EMBL" id="LN714474">
    <property type="protein sequence ID" value="CEL64204.1"/>
    <property type="molecule type" value="Genomic_DNA"/>
</dbReference>
<protein>
    <recommendedName>
        <fullName evidence="1">non-specific serine/threonine protein kinase</fullName>
        <ecNumber evidence="1">2.7.11.1</ecNumber>
    </recommendedName>
</protein>
<dbReference type="Gene3D" id="1.10.510.10">
    <property type="entry name" value="Transferase(Phosphotransferase) domain 1"/>
    <property type="match status" value="1"/>
</dbReference>
<dbReference type="EMBL" id="FR823380">
    <property type="protein sequence ID" value="CBZ49623.1"/>
    <property type="molecule type" value="Genomic_DNA"/>
</dbReference>
<dbReference type="PIRSF" id="PIRSF000654">
    <property type="entry name" value="Integrin-linked_kinase"/>
    <property type="match status" value="1"/>
</dbReference>
<dbReference type="InterPro" id="IPR017441">
    <property type="entry name" value="Protein_kinase_ATP_BS"/>
</dbReference>
<feature type="domain" description="Protein kinase" evidence="11">
    <location>
        <begin position="10"/>
        <end position="280"/>
    </location>
</feature>
<dbReference type="Gene3D" id="3.30.200.20">
    <property type="entry name" value="Phosphorylase Kinase, domain 1"/>
    <property type="match status" value="1"/>
</dbReference>